<organism evidence="1 2">
    <name type="scientific">Macrolepiota fuliginosa MF-IS2</name>
    <dbReference type="NCBI Taxonomy" id="1400762"/>
    <lineage>
        <taxon>Eukaryota</taxon>
        <taxon>Fungi</taxon>
        <taxon>Dikarya</taxon>
        <taxon>Basidiomycota</taxon>
        <taxon>Agaricomycotina</taxon>
        <taxon>Agaricomycetes</taxon>
        <taxon>Agaricomycetidae</taxon>
        <taxon>Agaricales</taxon>
        <taxon>Agaricineae</taxon>
        <taxon>Agaricaceae</taxon>
        <taxon>Macrolepiota</taxon>
    </lineage>
</organism>
<proteinExistence type="predicted"/>
<sequence length="469" mass="53589">MQPIFIANTPYIRPNKQRSGSSSNDNLSLDLPNEIWAEVHSHLPTEDVVKLMGLNRYFFKEARNEIYRTITISDADDTKQVRVLQRLLEPDIASCVRHIRIQPDFLPLCDNHGKPLSRTRISGKDSTFLKKTMKVLYNCKNIEEATLRFHSSQAITTPFRDFFSTLISKASSRLQKLTISMSVLQFRIIDIISSSQLPFPNLSTVYLMVHPAYAMNRAKQHQYVDPPLEITESFCQYTHSFFMSLKPSLQSLHVTNYDLVDLTPVFIGLEGFTSLKKLDYRDCGRTQALSDLGVFEKLMDSSPDLERSSLQILVRSLWRAGPPEHYFEHLSWSAIFAKHSLTLQVTTLHNLCIKLPDDTSGLNFDTLSPSLAIFGPRLRSLNIDSSSALTYLQFQQILGIIVKFSKEQRGESGLETLVFRRLELFSPTHLDEALRKLPRLKVLAIGFERLSIEPQRTRVCFSTIISTIL</sequence>
<evidence type="ECO:0000313" key="2">
    <source>
        <dbReference type="Proteomes" id="UP000807342"/>
    </source>
</evidence>
<comment type="caution">
    <text evidence="1">The sequence shown here is derived from an EMBL/GenBank/DDBJ whole genome shotgun (WGS) entry which is preliminary data.</text>
</comment>
<gene>
    <name evidence="1" type="ORF">P691DRAFT_684047</name>
</gene>
<dbReference type="SUPFAM" id="SSF52047">
    <property type="entry name" value="RNI-like"/>
    <property type="match status" value="1"/>
</dbReference>
<dbReference type="Proteomes" id="UP000807342">
    <property type="component" value="Unassembled WGS sequence"/>
</dbReference>
<dbReference type="OrthoDB" id="3069451at2759"/>
<name>A0A9P5X0K6_9AGAR</name>
<dbReference type="Gene3D" id="3.80.10.10">
    <property type="entry name" value="Ribonuclease Inhibitor"/>
    <property type="match status" value="1"/>
</dbReference>
<keyword evidence="2" id="KW-1185">Reference proteome</keyword>
<evidence type="ECO:0000313" key="1">
    <source>
        <dbReference type="EMBL" id="KAF9441389.1"/>
    </source>
</evidence>
<dbReference type="InterPro" id="IPR032675">
    <property type="entry name" value="LRR_dom_sf"/>
</dbReference>
<reference evidence="1" key="1">
    <citation type="submission" date="2020-11" db="EMBL/GenBank/DDBJ databases">
        <authorList>
            <consortium name="DOE Joint Genome Institute"/>
            <person name="Ahrendt S."/>
            <person name="Riley R."/>
            <person name="Andreopoulos W."/>
            <person name="Labutti K."/>
            <person name="Pangilinan J."/>
            <person name="Ruiz-Duenas F.J."/>
            <person name="Barrasa J.M."/>
            <person name="Sanchez-Garcia M."/>
            <person name="Camarero S."/>
            <person name="Miyauchi S."/>
            <person name="Serrano A."/>
            <person name="Linde D."/>
            <person name="Babiker R."/>
            <person name="Drula E."/>
            <person name="Ayuso-Fernandez I."/>
            <person name="Pacheco R."/>
            <person name="Padilla G."/>
            <person name="Ferreira P."/>
            <person name="Barriuso J."/>
            <person name="Kellner H."/>
            <person name="Castanera R."/>
            <person name="Alfaro M."/>
            <person name="Ramirez L."/>
            <person name="Pisabarro A.G."/>
            <person name="Kuo A."/>
            <person name="Tritt A."/>
            <person name="Lipzen A."/>
            <person name="He G."/>
            <person name="Yan M."/>
            <person name="Ng V."/>
            <person name="Cullen D."/>
            <person name="Martin F."/>
            <person name="Rosso M.-N."/>
            <person name="Henrissat B."/>
            <person name="Hibbett D."/>
            <person name="Martinez A.T."/>
            <person name="Grigoriev I.V."/>
        </authorList>
    </citation>
    <scope>NUCLEOTIDE SEQUENCE</scope>
    <source>
        <strain evidence="1">MF-IS2</strain>
    </source>
</reference>
<protein>
    <recommendedName>
        <fullName evidence="3">F-box domain-containing protein</fullName>
    </recommendedName>
</protein>
<evidence type="ECO:0008006" key="3">
    <source>
        <dbReference type="Google" id="ProtNLM"/>
    </source>
</evidence>
<accession>A0A9P5X0K6</accession>
<dbReference type="EMBL" id="MU151926">
    <property type="protein sequence ID" value="KAF9441389.1"/>
    <property type="molecule type" value="Genomic_DNA"/>
</dbReference>
<dbReference type="AlphaFoldDB" id="A0A9P5X0K6"/>